<dbReference type="AlphaFoldDB" id="A0A2W4VK19"/>
<name>A0A2W4VK19_9CYAN</name>
<feature type="coiled-coil region" evidence="1">
    <location>
        <begin position="334"/>
        <end position="405"/>
    </location>
</feature>
<organism evidence="2 3">
    <name type="scientific">Shackletoniella antarctica</name>
    <dbReference type="NCBI Taxonomy" id="268115"/>
    <lineage>
        <taxon>Bacteria</taxon>
        <taxon>Bacillati</taxon>
        <taxon>Cyanobacteriota</taxon>
        <taxon>Cyanophyceae</taxon>
        <taxon>Oculatellales</taxon>
        <taxon>Oculatellaceae</taxon>
        <taxon>Shackletoniella</taxon>
    </lineage>
</organism>
<evidence type="ECO:0000313" key="3">
    <source>
        <dbReference type="Proteomes" id="UP000249081"/>
    </source>
</evidence>
<dbReference type="Proteomes" id="UP000249081">
    <property type="component" value="Unassembled WGS sequence"/>
</dbReference>
<evidence type="ECO:0000256" key="1">
    <source>
        <dbReference type="SAM" id="Coils"/>
    </source>
</evidence>
<protein>
    <submittedName>
        <fullName evidence="2">DNA sulfur modification protein DndD</fullName>
    </submittedName>
</protein>
<keyword evidence="1" id="KW-0175">Coiled coil</keyword>
<dbReference type="Gene3D" id="3.40.50.300">
    <property type="entry name" value="P-loop containing nucleotide triphosphate hydrolases"/>
    <property type="match status" value="2"/>
</dbReference>
<proteinExistence type="predicted"/>
<dbReference type="SUPFAM" id="SSF52540">
    <property type="entry name" value="P-loop containing nucleoside triphosphate hydrolases"/>
    <property type="match status" value="1"/>
</dbReference>
<dbReference type="InterPro" id="IPR017599">
    <property type="entry name" value="DNA_S_DndD"/>
</dbReference>
<dbReference type="NCBIfam" id="TIGR03185">
    <property type="entry name" value="DNA_S_dndD"/>
    <property type="match status" value="1"/>
</dbReference>
<reference evidence="3" key="1">
    <citation type="submission" date="2018-04" db="EMBL/GenBank/DDBJ databases">
        <authorList>
            <person name="Cornet L."/>
        </authorList>
    </citation>
    <scope>NUCLEOTIDE SEQUENCE [LARGE SCALE GENOMIC DNA]</scope>
</reference>
<feature type="non-terminal residue" evidence="2">
    <location>
        <position position="1"/>
    </location>
</feature>
<sequence>RSLAYADFLAQCVNTHAAPTDSAAVELTFERVIYISGIEKLGQVRVRRTWQRGRKDTLTVELDGWPNEYLTQNWDEQVEDWLPLGLSNLFLFDGEQVKALAEQDTPPPSVVSAIRAVLGLELADRLANDLAVLVSRKQAELGDAAAQQQVETLRHQLTQADRDLAAQADAIEQREADLNAAETARQEAENRFFAGGGHITEQAEPLQQQVKTWRTEIKIQTQALHDLAASVLPLAMVQGLLTAGAAQGQQEQDQQKAAIAREALVNHDQRLLDLLGQLKLKPTQHQQIRAFMQQESQSLSTTATGHTWLEASDDSLTQLTHILQHQLANEQQLAHTHLSALQQLNDDIDALEGKLAKAASAEDYETLKSARNTAQTDLKECQMALEIHRRRYGELERQRQTWQKALSSYGKDAIADSQANILLETAPRVQVTLAAFREKLTEKKLAALETQVTQYFKLLLHKTSLVSQVMIDPTTFRLDLYDIEGAPLPIQRLSAGEKQLLAISFLWGLASGRQLPVAIDTPLGRLDSEHRNHLVDRYFPQASHQVILLSTDTEIRQQEVERLRKAEAISREYILEYDPKARQTTVVSGYFW</sequence>
<accession>A0A2W4VK19</accession>
<dbReference type="EMBL" id="QBMN01000281">
    <property type="protein sequence ID" value="PZO32996.1"/>
    <property type="molecule type" value="Genomic_DNA"/>
</dbReference>
<reference evidence="2 3" key="2">
    <citation type="submission" date="2018-06" db="EMBL/GenBank/DDBJ databases">
        <title>Metagenomic assembly of (sub)arctic Cyanobacteria and their associated microbiome from non-axenic cultures.</title>
        <authorList>
            <person name="Baurain D."/>
        </authorList>
    </citation>
    <scope>NUCLEOTIDE SEQUENCE [LARGE SCALE GENOMIC DNA]</scope>
    <source>
        <strain evidence="2">ULC041bin1</strain>
    </source>
</reference>
<dbReference type="InterPro" id="IPR027417">
    <property type="entry name" value="P-loop_NTPase"/>
</dbReference>
<comment type="caution">
    <text evidence="2">The sequence shown here is derived from an EMBL/GenBank/DDBJ whole genome shotgun (WGS) entry which is preliminary data.</text>
</comment>
<evidence type="ECO:0000313" key="2">
    <source>
        <dbReference type="EMBL" id="PZO32996.1"/>
    </source>
</evidence>
<gene>
    <name evidence="2" type="primary">dndD</name>
    <name evidence="2" type="ORF">DCF17_22470</name>
</gene>